<accession>A0A2Z6MCF0</accession>
<dbReference type="Pfam" id="PF00646">
    <property type="entry name" value="F-box"/>
    <property type="match status" value="1"/>
</dbReference>
<gene>
    <name evidence="2" type="ORF">TSUD_65130</name>
</gene>
<dbReference type="CDD" id="cd22160">
    <property type="entry name" value="F-box_AtFBL13-like"/>
    <property type="match status" value="1"/>
</dbReference>
<dbReference type="SUPFAM" id="SSF52047">
    <property type="entry name" value="RNI-like"/>
    <property type="match status" value="1"/>
</dbReference>
<feature type="domain" description="F-box" evidence="1">
    <location>
        <begin position="17"/>
        <end position="70"/>
    </location>
</feature>
<reference evidence="3" key="1">
    <citation type="journal article" date="2017" name="Front. Plant Sci.">
        <title>Climate Clever Clovers: New Paradigm to Reduce the Environmental Footprint of Ruminants by Breeding Low Methanogenic Forages Utilizing Haplotype Variation.</title>
        <authorList>
            <person name="Kaur P."/>
            <person name="Appels R."/>
            <person name="Bayer P.E."/>
            <person name="Keeble-Gagnere G."/>
            <person name="Wang J."/>
            <person name="Hirakawa H."/>
            <person name="Shirasawa K."/>
            <person name="Vercoe P."/>
            <person name="Stefanova K."/>
            <person name="Durmic Z."/>
            <person name="Nichols P."/>
            <person name="Revell C."/>
            <person name="Isobe S.N."/>
            <person name="Edwards D."/>
            <person name="Erskine W."/>
        </authorList>
    </citation>
    <scope>NUCLEOTIDE SEQUENCE [LARGE SCALE GENOMIC DNA]</scope>
    <source>
        <strain evidence="3">cv. Daliak</strain>
    </source>
</reference>
<dbReference type="Gene3D" id="3.80.10.10">
    <property type="entry name" value="Ribonuclease Inhibitor"/>
    <property type="match status" value="1"/>
</dbReference>
<dbReference type="OrthoDB" id="1848700at2759"/>
<dbReference type="InterPro" id="IPR032675">
    <property type="entry name" value="LRR_dom_sf"/>
</dbReference>
<sequence>MIQPKTKKRRHDIETTQDTLSDLPQCVLVHILSFLNAKEAVQTCILSKRWKPIWKYIPTLKLHSSNFSTLKSFDKFVSRVLSLRDKSIVLHAVDFHRNGSIESGSLKRVANYVQSRNVKLRQLGINVKGDIDHILPCISSCQTLTSLKLSVNPKGRYNYGRTLFPKSLNLPALTCLHLGNFAFCASDDGQIEPFSAFKRLNSLIIDNCSVNDAEILCITSETLVNLTMCNHSFDIYLIELSAPSLCTFAFMGTPYQIFSGNGLSSVKQVNIDAEMLANYSFPIWVLVSWLSSLANVKSLTVSASTLQVLSLIPDVLKDKLSLSSRMCSLKSLKVKLKPLSYGLSMAVKTVKLEKALKAGFEPSSPIPDGILELLLHNSPSANVDIVECSRIILSSYEEFFKLVQFDDAFDHLYQYSSSFFLRFLQPSSHKHVMDDLQLRVQHLNELVLQTNKYIHLAKEEIIQKNEEMSALKEHMKMFKKTLDGIVRQMHEAIKLQL</sequence>
<dbReference type="SUPFAM" id="SSF81383">
    <property type="entry name" value="F-box domain"/>
    <property type="match status" value="1"/>
</dbReference>
<dbReference type="AlphaFoldDB" id="A0A2Z6MCF0"/>
<evidence type="ECO:0000313" key="2">
    <source>
        <dbReference type="EMBL" id="GAU29478.1"/>
    </source>
</evidence>
<keyword evidence="3" id="KW-1185">Reference proteome</keyword>
<dbReference type="EMBL" id="DF973397">
    <property type="protein sequence ID" value="GAU29478.1"/>
    <property type="molecule type" value="Genomic_DNA"/>
</dbReference>
<evidence type="ECO:0000259" key="1">
    <source>
        <dbReference type="PROSITE" id="PS50181"/>
    </source>
</evidence>
<dbReference type="PROSITE" id="PS50181">
    <property type="entry name" value="FBOX"/>
    <property type="match status" value="1"/>
</dbReference>
<dbReference type="PANTHER" id="PTHR32212">
    <property type="entry name" value="CYCLIN-LIKE F-BOX"/>
    <property type="match status" value="1"/>
</dbReference>
<dbReference type="InterPro" id="IPR036047">
    <property type="entry name" value="F-box-like_dom_sf"/>
</dbReference>
<dbReference type="PANTHER" id="PTHR32212:SF269">
    <property type="entry name" value="F-BOX_RNI_FBD-LIKE DOMAIN PROTEIN"/>
    <property type="match status" value="1"/>
</dbReference>
<organism evidence="2 3">
    <name type="scientific">Trifolium subterraneum</name>
    <name type="common">Subterranean clover</name>
    <dbReference type="NCBI Taxonomy" id="3900"/>
    <lineage>
        <taxon>Eukaryota</taxon>
        <taxon>Viridiplantae</taxon>
        <taxon>Streptophyta</taxon>
        <taxon>Embryophyta</taxon>
        <taxon>Tracheophyta</taxon>
        <taxon>Spermatophyta</taxon>
        <taxon>Magnoliopsida</taxon>
        <taxon>eudicotyledons</taxon>
        <taxon>Gunneridae</taxon>
        <taxon>Pentapetalae</taxon>
        <taxon>rosids</taxon>
        <taxon>fabids</taxon>
        <taxon>Fabales</taxon>
        <taxon>Fabaceae</taxon>
        <taxon>Papilionoideae</taxon>
        <taxon>50 kb inversion clade</taxon>
        <taxon>NPAAA clade</taxon>
        <taxon>Hologalegina</taxon>
        <taxon>IRL clade</taxon>
        <taxon>Trifolieae</taxon>
        <taxon>Trifolium</taxon>
    </lineage>
</organism>
<dbReference type="InterPro" id="IPR001810">
    <property type="entry name" value="F-box_dom"/>
</dbReference>
<dbReference type="SMART" id="SM00256">
    <property type="entry name" value="FBOX"/>
    <property type="match status" value="1"/>
</dbReference>
<dbReference type="Proteomes" id="UP000242715">
    <property type="component" value="Unassembled WGS sequence"/>
</dbReference>
<proteinExistence type="predicted"/>
<dbReference type="Gene3D" id="1.20.1280.50">
    <property type="match status" value="1"/>
</dbReference>
<dbReference type="InterPro" id="IPR053781">
    <property type="entry name" value="F-box_AtFBL13-like"/>
</dbReference>
<evidence type="ECO:0000313" key="3">
    <source>
        <dbReference type="Proteomes" id="UP000242715"/>
    </source>
</evidence>
<name>A0A2Z6MCF0_TRISU</name>
<protein>
    <recommendedName>
        <fullName evidence="1">F-box domain-containing protein</fullName>
    </recommendedName>
</protein>